<evidence type="ECO:0000313" key="1">
    <source>
        <dbReference type="EMBL" id="KTD42394.1"/>
    </source>
</evidence>
<reference evidence="1 3" key="1">
    <citation type="submission" date="2015-11" db="EMBL/GenBank/DDBJ databases">
        <title>Genomic analysis of 38 Legionella species identifies large and diverse effector repertoires.</title>
        <authorList>
            <person name="Burstein D."/>
            <person name="Amaro F."/>
            <person name="Zusman T."/>
            <person name="Lifshitz Z."/>
            <person name="Cohen O."/>
            <person name="Gilbert J.A."/>
            <person name="Pupko T."/>
            <person name="Shuman H.A."/>
            <person name="Segal G."/>
        </authorList>
    </citation>
    <scope>NUCLEOTIDE SEQUENCE [LARGE SCALE GENOMIC DNA]</scope>
    <source>
        <strain evidence="1 3">ATCC 49507</strain>
    </source>
</reference>
<evidence type="ECO:0008006" key="5">
    <source>
        <dbReference type="Google" id="ProtNLM"/>
    </source>
</evidence>
<dbReference type="STRING" id="45072.Lqua_3372"/>
<dbReference type="AlphaFoldDB" id="A0A378KPH5"/>
<keyword evidence="3" id="KW-1185">Reference proteome</keyword>
<reference evidence="2 4" key="2">
    <citation type="submission" date="2018-06" db="EMBL/GenBank/DDBJ databases">
        <authorList>
            <consortium name="Pathogen Informatics"/>
            <person name="Doyle S."/>
        </authorList>
    </citation>
    <scope>NUCLEOTIDE SEQUENCE [LARGE SCALE GENOMIC DNA]</scope>
    <source>
        <strain evidence="2 4">NCTC12376</strain>
    </source>
</reference>
<evidence type="ECO:0000313" key="2">
    <source>
        <dbReference type="EMBL" id="STY16256.1"/>
    </source>
</evidence>
<evidence type="ECO:0000313" key="3">
    <source>
        <dbReference type="Proteomes" id="UP000054639"/>
    </source>
</evidence>
<sequence length="323" mass="35097">MKKFVILMIGLNLGYLPSIYANKSQPTINYSTGLGTPITTATTDTSDKGDWGISQRAEYFSYNPFSDMELMQNLEAESQNAYFINYLMINYGLTNTITVGAILPYVYNSNLRAASLDETSIVSGLGDISGVSDINLFSIWKLVEENKSPISIALLTGINAPTGKTSELDNEGILFAASDQPGSGAWSPFAGLIFTKKWDKFLLSSNLIYTQYTEGSQSTTLGSIVNYNFAAVVDLYDNSNKSKPLQIDGILEINGEYNYDTIIDGISEPNSSNSSIFLIPGLRANFGSAVSIYLGANVPLMEFYHGISAKTNYSIIGGVDFSL</sequence>
<dbReference type="Proteomes" id="UP000254230">
    <property type="component" value="Unassembled WGS sequence"/>
</dbReference>
<dbReference type="EMBL" id="UGOW01000001">
    <property type="protein sequence ID" value="STY16256.1"/>
    <property type="molecule type" value="Genomic_DNA"/>
</dbReference>
<dbReference type="EMBL" id="LNYR01000049">
    <property type="protein sequence ID" value="KTD42394.1"/>
    <property type="molecule type" value="Genomic_DNA"/>
</dbReference>
<proteinExistence type="predicted"/>
<dbReference type="Proteomes" id="UP000054639">
    <property type="component" value="Unassembled WGS sequence"/>
</dbReference>
<protein>
    <recommendedName>
        <fullName evidence="5">Transporter</fullName>
    </recommendedName>
</protein>
<organism evidence="2 4">
    <name type="scientific">Legionella quateirensis</name>
    <dbReference type="NCBI Taxonomy" id="45072"/>
    <lineage>
        <taxon>Bacteria</taxon>
        <taxon>Pseudomonadati</taxon>
        <taxon>Pseudomonadota</taxon>
        <taxon>Gammaproteobacteria</taxon>
        <taxon>Legionellales</taxon>
        <taxon>Legionellaceae</taxon>
        <taxon>Legionella</taxon>
    </lineage>
</organism>
<evidence type="ECO:0000313" key="4">
    <source>
        <dbReference type="Proteomes" id="UP000254230"/>
    </source>
</evidence>
<accession>A0A378KPH5</accession>
<name>A0A378KPH5_9GAMM</name>
<gene>
    <name evidence="1" type="ORF">Lqua_3372</name>
    <name evidence="2" type="ORF">NCTC12376_00036</name>
</gene>